<name>A0A0C9UY05_SPHS4</name>
<accession>A0A0C9UY05</accession>
<dbReference type="EMBL" id="KN837265">
    <property type="protein sequence ID" value="KIJ30266.1"/>
    <property type="molecule type" value="Genomic_DNA"/>
</dbReference>
<reference evidence="1 2" key="1">
    <citation type="submission" date="2014-06" db="EMBL/GenBank/DDBJ databases">
        <title>Evolutionary Origins and Diversification of the Mycorrhizal Mutualists.</title>
        <authorList>
            <consortium name="DOE Joint Genome Institute"/>
            <consortium name="Mycorrhizal Genomics Consortium"/>
            <person name="Kohler A."/>
            <person name="Kuo A."/>
            <person name="Nagy L.G."/>
            <person name="Floudas D."/>
            <person name="Copeland A."/>
            <person name="Barry K.W."/>
            <person name="Cichocki N."/>
            <person name="Veneault-Fourrey C."/>
            <person name="LaButti K."/>
            <person name="Lindquist E.A."/>
            <person name="Lipzen A."/>
            <person name="Lundell T."/>
            <person name="Morin E."/>
            <person name="Murat C."/>
            <person name="Riley R."/>
            <person name="Ohm R."/>
            <person name="Sun H."/>
            <person name="Tunlid A."/>
            <person name="Henrissat B."/>
            <person name="Grigoriev I.V."/>
            <person name="Hibbett D.S."/>
            <person name="Martin F."/>
        </authorList>
    </citation>
    <scope>NUCLEOTIDE SEQUENCE [LARGE SCALE GENOMIC DNA]</scope>
    <source>
        <strain evidence="1 2">SS14</strain>
    </source>
</reference>
<evidence type="ECO:0000313" key="2">
    <source>
        <dbReference type="Proteomes" id="UP000054279"/>
    </source>
</evidence>
<dbReference type="HOGENOM" id="CLU_863734_0_0_1"/>
<dbReference type="Proteomes" id="UP000054279">
    <property type="component" value="Unassembled WGS sequence"/>
</dbReference>
<organism evidence="1 2">
    <name type="scientific">Sphaerobolus stellatus (strain SS14)</name>
    <dbReference type="NCBI Taxonomy" id="990650"/>
    <lineage>
        <taxon>Eukaryota</taxon>
        <taxon>Fungi</taxon>
        <taxon>Dikarya</taxon>
        <taxon>Basidiomycota</taxon>
        <taxon>Agaricomycotina</taxon>
        <taxon>Agaricomycetes</taxon>
        <taxon>Phallomycetidae</taxon>
        <taxon>Geastrales</taxon>
        <taxon>Sphaerobolaceae</taxon>
        <taxon>Sphaerobolus</taxon>
    </lineage>
</organism>
<keyword evidence="2" id="KW-1185">Reference proteome</keyword>
<sequence>MEHSRRHFHKAPDEAQYSGSDHIKVTIPSVLEEERVLELFRGIAYYPKNTARPGIYLGSDNCPKLSILPSEMLNNSQHSEYLVLTYDQDNILDESTLQALHIQFKGHAVWRSQFETASLLKHFHNIIPISHDDLDLGSSVDGYHLGGVCKLVANFSLESRDFYSGNWILPTSAEENNLKHSTTSKGMRLSFTQSQWQKSDSFLLVDCSYLNNDRHAQLYESFVVQLCHLKEKLKNERPCFQCKLTSLELVNSVVWDLRIRLRNHTKAAMTWPVDEIFLFIDNTEISENGYIKGRTFTGRLVLKGALALLHSNYTYLELRFRD</sequence>
<gene>
    <name evidence="1" type="ORF">M422DRAFT_268234</name>
</gene>
<evidence type="ECO:0000313" key="1">
    <source>
        <dbReference type="EMBL" id="KIJ30266.1"/>
    </source>
</evidence>
<dbReference type="AlphaFoldDB" id="A0A0C9UY05"/>
<proteinExistence type="predicted"/>
<protein>
    <submittedName>
        <fullName evidence="1">Uncharacterized protein</fullName>
    </submittedName>
</protein>